<dbReference type="SUPFAM" id="SSF52518">
    <property type="entry name" value="Thiamin diphosphate-binding fold (THDP-binding)"/>
    <property type="match status" value="1"/>
</dbReference>
<dbReference type="HOGENOM" id="CLU_009227_4_1_9"/>
<evidence type="ECO:0000256" key="1">
    <source>
        <dbReference type="ARBA" id="ARBA00001964"/>
    </source>
</evidence>
<name>B1I6D6_DESAP</name>
<dbReference type="KEGG" id="dau:Daud_2078"/>
<evidence type="ECO:0000313" key="5">
    <source>
        <dbReference type="EMBL" id="ACA60567.1"/>
    </source>
</evidence>
<dbReference type="OrthoDB" id="8732661at2"/>
<dbReference type="AlphaFoldDB" id="B1I6D6"/>
<keyword evidence="3" id="KW-0786">Thiamine pyrophosphate</keyword>
<evidence type="ECO:0000313" key="6">
    <source>
        <dbReference type="Proteomes" id="UP000008544"/>
    </source>
</evidence>
<dbReference type="STRING" id="477974.Daud_2078"/>
<protein>
    <submittedName>
        <fullName evidence="5">Transketolase domain protein</fullName>
    </submittedName>
</protein>
<dbReference type="Pfam" id="PF00456">
    <property type="entry name" value="Transketolase_N"/>
    <property type="match status" value="1"/>
</dbReference>
<gene>
    <name evidence="5" type="ordered locus">Daud_2078</name>
</gene>
<dbReference type="PANTHER" id="PTHR47514:SF1">
    <property type="entry name" value="TRANSKETOLASE N-TERMINAL SECTION-RELATED"/>
    <property type="match status" value="1"/>
</dbReference>
<proteinExistence type="inferred from homology"/>
<dbReference type="EMBL" id="CP000860">
    <property type="protein sequence ID" value="ACA60567.1"/>
    <property type="molecule type" value="Genomic_DNA"/>
</dbReference>
<evidence type="ECO:0000259" key="4">
    <source>
        <dbReference type="Pfam" id="PF00456"/>
    </source>
</evidence>
<dbReference type="Proteomes" id="UP000008544">
    <property type="component" value="Chromosome"/>
</dbReference>
<dbReference type="InterPro" id="IPR005474">
    <property type="entry name" value="Transketolase_N"/>
</dbReference>
<feature type="domain" description="Transketolase N-terminal" evidence="4">
    <location>
        <begin position="13"/>
        <end position="266"/>
    </location>
</feature>
<evidence type="ECO:0000256" key="3">
    <source>
        <dbReference type="ARBA" id="ARBA00023052"/>
    </source>
</evidence>
<dbReference type="eggNOG" id="COG3959">
    <property type="taxonomic scope" value="Bacteria"/>
</dbReference>
<dbReference type="InterPro" id="IPR029061">
    <property type="entry name" value="THDP-binding"/>
</dbReference>
<keyword evidence="6" id="KW-1185">Reference proteome</keyword>
<dbReference type="PANTHER" id="PTHR47514">
    <property type="entry name" value="TRANSKETOLASE N-TERMINAL SECTION-RELATED"/>
    <property type="match status" value="1"/>
</dbReference>
<sequence>MERVVAELTEKAREIRRHIIRMLAEAGSGHPGGSLSAADIVTALYFKEMRLDPARPDWPDRDRFVLSKGHAAPVLYAALAERGYFPVEELATLRKLGSRLQGHPDMRKLPGVEMSTGSLGQGLSAANGMALAARLDGRDYRVYALLGDGECQEGQIWEAAMAAAHYALESLTAIVDFNGLQIDGPVSEVMSPEPIPDKWRAFGWHVLEIDGHDFRQILVALEKARSTKGRPTAIVARTVKGKGVSFMEHGVDWHGVAPKGDQVTRALEELA</sequence>
<dbReference type="Gene3D" id="3.40.50.970">
    <property type="match status" value="1"/>
</dbReference>
<dbReference type="RefSeq" id="WP_012303142.1">
    <property type="nucleotide sequence ID" value="NC_010424.1"/>
</dbReference>
<dbReference type="CDD" id="cd02012">
    <property type="entry name" value="TPP_TK"/>
    <property type="match status" value="1"/>
</dbReference>
<evidence type="ECO:0000256" key="2">
    <source>
        <dbReference type="ARBA" id="ARBA00007131"/>
    </source>
</evidence>
<organism evidence="5 6">
    <name type="scientific">Desulforudis audaxviator (strain MP104C)</name>
    <dbReference type="NCBI Taxonomy" id="477974"/>
    <lineage>
        <taxon>Bacteria</taxon>
        <taxon>Bacillati</taxon>
        <taxon>Bacillota</taxon>
        <taxon>Clostridia</taxon>
        <taxon>Thermoanaerobacterales</taxon>
        <taxon>Candidatus Desulforudaceae</taxon>
        <taxon>Candidatus Desulforudis</taxon>
    </lineage>
</organism>
<comment type="similarity">
    <text evidence="2">Belongs to the transketolase family.</text>
</comment>
<accession>B1I6D6</accession>
<comment type="cofactor">
    <cofactor evidence="1">
        <name>thiamine diphosphate</name>
        <dbReference type="ChEBI" id="CHEBI:58937"/>
    </cofactor>
</comment>
<reference evidence="5 6" key="2">
    <citation type="journal article" date="2008" name="Science">
        <title>Environmental genomics reveals a single-species ecosystem deep within Earth.</title>
        <authorList>
            <person name="Chivian D."/>
            <person name="Brodie E.L."/>
            <person name="Alm E.J."/>
            <person name="Culley D.E."/>
            <person name="Dehal P.S."/>
            <person name="Desantis T.Z."/>
            <person name="Gihring T.M."/>
            <person name="Lapidus A."/>
            <person name="Lin L.H."/>
            <person name="Lowry S.R."/>
            <person name="Moser D.P."/>
            <person name="Richardson P.M."/>
            <person name="Southam G."/>
            <person name="Wanger G."/>
            <person name="Pratt L.M."/>
            <person name="Andersen G.L."/>
            <person name="Hazen T.C."/>
            <person name="Brockman F.J."/>
            <person name="Arkin A.P."/>
            <person name="Onstott T.C."/>
        </authorList>
    </citation>
    <scope>NUCLEOTIDE SEQUENCE [LARGE SCALE GENOMIC DNA]</scope>
    <source>
        <strain evidence="5 6">MP104C</strain>
    </source>
</reference>
<reference evidence="6" key="1">
    <citation type="submission" date="2007-10" db="EMBL/GenBank/DDBJ databases">
        <title>Complete sequence of chromosome of Desulforudis audaxviator MP104C.</title>
        <authorList>
            <person name="Copeland A."/>
            <person name="Lucas S."/>
            <person name="Lapidus A."/>
            <person name="Barry K."/>
            <person name="Glavina del Rio T."/>
            <person name="Dalin E."/>
            <person name="Tice H."/>
            <person name="Bruce D."/>
            <person name="Pitluck S."/>
            <person name="Lowry S.R."/>
            <person name="Larimer F."/>
            <person name="Land M.L."/>
            <person name="Hauser L."/>
            <person name="Kyrpides N."/>
            <person name="Ivanova N.N."/>
            <person name="Richardson P."/>
        </authorList>
    </citation>
    <scope>NUCLEOTIDE SEQUENCE [LARGE SCALE GENOMIC DNA]</scope>
    <source>
        <strain evidence="6">MP104C</strain>
    </source>
</reference>